<dbReference type="Pfam" id="PF02924">
    <property type="entry name" value="HDPD"/>
    <property type="match status" value="1"/>
</dbReference>
<protein>
    <recommendedName>
        <fullName evidence="3">Head decoration protein</fullName>
    </recommendedName>
</protein>
<evidence type="ECO:0008006" key="3">
    <source>
        <dbReference type="Google" id="ProtNLM"/>
    </source>
</evidence>
<name>A0ABS4GB26_9FIRM</name>
<proteinExistence type="predicted"/>
<dbReference type="EMBL" id="JAGGKS010000001">
    <property type="protein sequence ID" value="MBP1924600.1"/>
    <property type="molecule type" value="Genomic_DNA"/>
</dbReference>
<accession>A0ABS4GB26</accession>
<sequence>MTTLGTFNYDKLFAGDAEVVIESAMAGATMVRGTVVGKITASGKIKAVDSAAVDGSKDPYGILADDVAADGDPAVLYLTGEFNEDAITFGGTDTADTHRLALRNIGIFLKQNQKA</sequence>
<evidence type="ECO:0000313" key="2">
    <source>
        <dbReference type="Proteomes" id="UP001519342"/>
    </source>
</evidence>
<keyword evidence="2" id="KW-1185">Reference proteome</keyword>
<dbReference type="InterPro" id="IPR004195">
    <property type="entry name" value="Head_decoration_D"/>
</dbReference>
<evidence type="ECO:0000313" key="1">
    <source>
        <dbReference type="EMBL" id="MBP1924600.1"/>
    </source>
</evidence>
<gene>
    <name evidence="1" type="ORF">J2Z76_000453</name>
</gene>
<comment type="caution">
    <text evidence="1">The sequence shown here is derived from an EMBL/GenBank/DDBJ whole genome shotgun (WGS) entry which is preliminary data.</text>
</comment>
<reference evidence="1 2" key="1">
    <citation type="submission" date="2021-03" db="EMBL/GenBank/DDBJ databases">
        <title>Genomic Encyclopedia of Type Strains, Phase IV (KMG-IV): sequencing the most valuable type-strain genomes for metagenomic binning, comparative biology and taxonomic classification.</title>
        <authorList>
            <person name="Goeker M."/>
        </authorList>
    </citation>
    <scope>NUCLEOTIDE SEQUENCE [LARGE SCALE GENOMIC DNA]</scope>
    <source>
        <strain evidence="1 2">DSM 24004</strain>
    </source>
</reference>
<dbReference type="Gene3D" id="2.40.300.10">
    <property type="entry name" value="Head decoration protein D"/>
    <property type="match status" value="1"/>
</dbReference>
<dbReference type="Proteomes" id="UP001519342">
    <property type="component" value="Unassembled WGS sequence"/>
</dbReference>
<organism evidence="1 2">
    <name type="scientific">Sedimentibacter acidaminivorans</name>
    <dbReference type="NCBI Taxonomy" id="913099"/>
    <lineage>
        <taxon>Bacteria</taxon>
        <taxon>Bacillati</taxon>
        <taxon>Bacillota</taxon>
        <taxon>Tissierellia</taxon>
        <taxon>Sedimentibacter</taxon>
    </lineage>
</organism>
<dbReference type="RefSeq" id="WP_209510350.1">
    <property type="nucleotide sequence ID" value="NZ_JAGGKS010000001.1"/>
</dbReference>